<dbReference type="CDD" id="cd00075">
    <property type="entry name" value="HATPase"/>
    <property type="match status" value="1"/>
</dbReference>
<comment type="catalytic activity">
    <reaction evidence="1">
        <text>ATP + protein L-histidine = ADP + protein N-phospho-L-histidine.</text>
        <dbReference type="EC" id="2.7.13.3"/>
    </reaction>
</comment>
<dbReference type="InterPro" id="IPR005467">
    <property type="entry name" value="His_kinase_dom"/>
</dbReference>
<proteinExistence type="predicted"/>
<dbReference type="SUPFAM" id="SSF47384">
    <property type="entry name" value="Homodimeric domain of signal transducing histidine kinase"/>
    <property type="match status" value="1"/>
</dbReference>
<reference evidence="14 15" key="1">
    <citation type="journal article" date="2019" name="Environ. Microbiol.">
        <title>Species interactions and distinct microbial communities in high Arctic permafrost affected cryosols are associated with the CH4 and CO2 gas fluxes.</title>
        <authorList>
            <person name="Altshuler I."/>
            <person name="Hamel J."/>
            <person name="Turney S."/>
            <person name="Magnuson E."/>
            <person name="Levesque R."/>
            <person name="Greer C."/>
            <person name="Whyte L.G."/>
        </authorList>
    </citation>
    <scope>NUCLEOTIDE SEQUENCE [LARGE SCALE GENOMIC DNA]</scope>
    <source>
        <strain evidence="14 15">S06.C</strain>
    </source>
</reference>
<dbReference type="PANTHER" id="PTHR45436:SF8">
    <property type="entry name" value="HISTIDINE KINASE"/>
    <property type="match status" value="1"/>
</dbReference>
<evidence type="ECO:0000256" key="7">
    <source>
        <dbReference type="ARBA" id="ARBA00022777"/>
    </source>
</evidence>
<dbReference type="Pfam" id="PF00672">
    <property type="entry name" value="HAMP"/>
    <property type="match status" value="1"/>
</dbReference>
<evidence type="ECO:0000256" key="4">
    <source>
        <dbReference type="ARBA" id="ARBA00022553"/>
    </source>
</evidence>
<dbReference type="InterPro" id="IPR003661">
    <property type="entry name" value="HisK_dim/P_dom"/>
</dbReference>
<feature type="domain" description="HAMP" evidence="13">
    <location>
        <begin position="183"/>
        <end position="236"/>
    </location>
</feature>
<protein>
    <recommendedName>
        <fullName evidence="3">histidine kinase</fullName>
        <ecNumber evidence="3">2.7.13.3</ecNumber>
    </recommendedName>
</protein>
<keyword evidence="9" id="KW-0902">Two-component regulatory system</keyword>
<comment type="subcellular location">
    <subcellularLocation>
        <location evidence="2">Membrane</location>
    </subcellularLocation>
</comment>
<dbReference type="RefSeq" id="WP_140843525.1">
    <property type="nucleotide sequence ID" value="NZ_RCZI01000004.1"/>
</dbReference>
<evidence type="ECO:0000256" key="11">
    <source>
        <dbReference type="SAM" id="Phobius"/>
    </source>
</evidence>
<dbReference type="AlphaFoldDB" id="A0A502DL76"/>
<dbReference type="PROSITE" id="PS50109">
    <property type="entry name" value="HIS_KIN"/>
    <property type="match status" value="1"/>
</dbReference>
<organism evidence="14 15">
    <name type="scientific">Variovorax guangxiensis</name>
    <dbReference type="NCBI Taxonomy" id="1775474"/>
    <lineage>
        <taxon>Bacteria</taxon>
        <taxon>Pseudomonadati</taxon>
        <taxon>Pseudomonadota</taxon>
        <taxon>Betaproteobacteria</taxon>
        <taxon>Burkholderiales</taxon>
        <taxon>Comamonadaceae</taxon>
        <taxon>Variovorax</taxon>
    </lineage>
</organism>
<dbReference type="SUPFAM" id="SSF55874">
    <property type="entry name" value="ATPase domain of HSP90 chaperone/DNA topoisomerase II/histidine kinase"/>
    <property type="match status" value="1"/>
</dbReference>
<evidence type="ECO:0000256" key="8">
    <source>
        <dbReference type="ARBA" id="ARBA00022989"/>
    </source>
</evidence>
<dbReference type="SMART" id="SM00388">
    <property type="entry name" value="HisKA"/>
    <property type="match status" value="1"/>
</dbReference>
<evidence type="ECO:0000313" key="14">
    <source>
        <dbReference type="EMBL" id="TPG25993.1"/>
    </source>
</evidence>
<keyword evidence="8 11" id="KW-1133">Transmembrane helix</keyword>
<evidence type="ECO:0000313" key="15">
    <source>
        <dbReference type="Proteomes" id="UP000319212"/>
    </source>
</evidence>
<evidence type="ECO:0000256" key="10">
    <source>
        <dbReference type="ARBA" id="ARBA00023136"/>
    </source>
</evidence>
<dbReference type="Gene3D" id="6.10.340.10">
    <property type="match status" value="1"/>
</dbReference>
<sequence>MTDGLRRLWRSVGFRLAFSYGLLVAITMLAALAIVYLQTVGVLHQRMARQVTGTAQQIEARFAEGGIAAVATEIARSLGDGRDSDNEIYLLADPQGRVLAGNLDAPPEGAPFAGGPAQRRLVRDGASVTGYLVTHSLPDGSLLVVGHDLRDQEAIESLVASASAAAGIVAVLLLVGGTFVFRQELDRSVGAVRRTAARIAAGELQERVAVGAEDDEFALLSRDINAMLDRIQSLMDGVRHVSNTIAHNLRTPLTRILGRLHAAERADASPEERAQAIASAMREVQDLTVVFEKLLQIAEAEAGARRQHFERVDLQRIADDVLELYDAVAEAQGTTLQREPADPALVLGDRDLLAGVVVNLLDNALKYAGPGATVRVGTSMAQGLALLSVQDDGPGIPADALPRIGQRFHRLDRSTPGHGLGLASVQAVLALHGGRLVLAEAAPGLRATVELPAHHD</sequence>
<dbReference type="CDD" id="cd06225">
    <property type="entry name" value="HAMP"/>
    <property type="match status" value="1"/>
</dbReference>
<evidence type="ECO:0000259" key="13">
    <source>
        <dbReference type="PROSITE" id="PS50885"/>
    </source>
</evidence>
<dbReference type="InterPro" id="IPR036890">
    <property type="entry name" value="HATPase_C_sf"/>
</dbReference>
<dbReference type="InterPro" id="IPR036097">
    <property type="entry name" value="HisK_dim/P_sf"/>
</dbReference>
<dbReference type="InterPro" id="IPR003594">
    <property type="entry name" value="HATPase_dom"/>
</dbReference>
<dbReference type="EC" id="2.7.13.3" evidence="3"/>
<evidence type="ECO:0000256" key="9">
    <source>
        <dbReference type="ARBA" id="ARBA00023012"/>
    </source>
</evidence>
<dbReference type="InterPro" id="IPR003660">
    <property type="entry name" value="HAMP_dom"/>
</dbReference>
<dbReference type="EMBL" id="RCZI01000004">
    <property type="protein sequence ID" value="TPG25993.1"/>
    <property type="molecule type" value="Genomic_DNA"/>
</dbReference>
<gene>
    <name evidence="14" type="ORF">EAH82_16480</name>
</gene>
<name>A0A502DL76_9BURK</name>
<evidence type="ECO:0000259" key="12">
    <source>
        <dbReference type="PROSITE" id="PS50109"/>
    </source>
</evidence>
<dbReference type="InterPro" id="IPR004358">
    <property type="entry name" value="Sig_transdc_His_kin-like_C"/>
</dbReference>
<dbReference type="PROSITE" id="PS50885">
    <property type="entry name" value="HAMP"/>
    <property type="match status" value="1"/>
</dbReference>
<keyword evidence="5" id="KW-0808">Transferase</keyword>
<dbReference type="GO" id="GO:0005886">
    <property type="term" value="C:plasma membrane"/>
    <property type="evidence" value="ECO:0007669"/>
    <property type="project" value="TreeGrafter"/>
</dbReference>
<dbReference type="SUPFAM" id="SSF158472">
    <property type="entry name" value="HAMP domain-like"/>
    <property type="match status" value="1"/>
</dbReference>
<dbReference type="SMART" id="SM00387">
    <property type="entry name" value="HATPase_c"/>
    <property type="match status" value="1"/>
</dbReference>
<dbReference type="OrthoDB" id="9809766at2"/>
<accession>A0A502DL76</accession>
<evidence type="ECO:0000256" key="1">
    <source>
        <dbReference type="ARBA" id="ARBA00000085"/>
    </source>
</evidence>
<dbReference type="Proteomes" id="UP000319212">
    <property type="component" value="Unassembled WGS sequence"/>
</dbReference>
<feature type="transmembrane region" description="Helical" evidence="11">
    <location>
        <begin position="158"/>
        <end position="181"/>
    </location>
</feature>
<evidence type="ECO:0000256" key="3">
    <source>
        <dbReference type="ARBA" id="ARBA00012438"/>
    </source>
</evidence>
<keyword evidence="4" id="KW-0597">Phosphoprotein</keyword>
<evidence type="ECO:0000256" key="5">
    <source>
        <dbReference type="ARBA" id="ARBA00022679"/>
    </source>
</evidence>
<evidence type="ECO:0000256" key="6">
    <source>
        <dbReference type="ARBA" id="ARBA00022692"/>
    </source>
</evidence>
<dbReference type="PANTHER" id="PTHR45436">
    <property type="entry name" value="SENSOR HISTIDINE KINASE YKOH"/>
    <property type="match status" value="1"/>
</dbReference>
<dbReference type="SMART" id="SM00304">
    <property type="entry name" value="HAMP"/>
    <property type="match status" value="1"/>
</dbReference>
<dbReference type="PRINTS" id="PR00344">
    <property type="entry name" value="BCTRLSENSOR"/>
</dbReference>
<dbReference type="Pfam" id="PF02518">
    <property type="entry name" value="HATPase_c"/>
    <property type="match status" value="1"/>
</dbReference>
<dbReference type="Gene3D" id="1.10.287.130">
    <property type="match status" value="1"/>
</dbReference>
<dbReference type="InterPro" id="IPR050428">
    <property type="entry name" value="TCS_sensor_his_kinase"/>
</dbReference>
<dbReference type="Gene3D" id="3.30.565.10">
    <property type="entry name" value="Histidine kinase-like ATPase, C-terminal domain"/>
    <property type="match status" value="1"/>
</dbReference>
<comment type="caution">
    <text evidence="14">The sequence shown here is derived from an EMBL/GenBank/DDBJ whole genome shotgun (WGS) entry which is preliminary data.</text>
</comment>
<evidence type="ECO:0000256" key="2">
    <source>
        <dbReference type="ARBA" id="ARBA00004370"/>
    </source>
</evidence>
<keyword evidence="10 11" id="KW-0472">Membrane</keyword>
<dbReference type="GO" id="GO:0000155">
    <property type="term" value="F:phosphorelay sensor kinase activity"/>
    <property type="evidence" value="ECO:0007669"/>
    <property type="project" value="InterPro"/>
</dbReference>
<dbReference type="CDD" id="cd00082">
    <property type="entry name" value="HisKA"/>
    <property type="match status" value="1"/>
</dbReference>
<keyword evidence="6 11" id="KW-0812">Transmembrane</keyword>
<feature type="domain" description="Histidine kinase" evidence="12">
    <location>
        <begin position="244"/>
        <end position="455"/>
    </location>
</feature>
<keyword evidence="7" id="KW-0418">Kinase</keyword>
<dbReference type="Pfam" id="PF00512">
    <property type="entry name" value="HisKA"/>
    <property type="match status" value="1"/>
</dbReference>
<feature type="transmembrane region" description="Helical" evidence="11">
    <location>
        <begin position="12"/>
        <end position="37"/>
    </location>
</feature>